<accession>A0A448X1K5</accession>
<dbReference type="EMBL" id="CAAALY010075609">
    <property type="protein sequence ID" value="VEL25683.1"/>
    <property type="molecule type" value="Genomic_DNA"/>
</dbReference>
<evidence type="ECO:0000313" key="2">
    <source>
        <dbReference type="Proteomes" id="UP000784294"/>
    </source>
</evidence>
<comment type="caution">
    <text evidence="1">The sequence shown here is derived from an EMBL/GenBank/DDBJ whole genome shotgun (WGS) entry which is preliminary data.</text>
</comment>
<evidence type="ECO:0000313" key="1">
    <source>
        <dbReference type="EMBL" id="VEL25683.1"/>
    </source>
</evidence>
<gene>
    <name evidence="1" type="ORF">PXEA_LOCUS19123</name>
</gene>
<dbReference type="AlphaFoldDB" id="A0A448X1K5"/>
<reference evidence="1" key="1">
    <citation type="submission" date="2018-11" db="EMBL/GenBank/DDBJ databases">
        <authorList>
            <consortium name="Pathogen Informatics"/>
        </authorList>
    </citation>
    <scope>NUCLEOTIDE SEQUENCE</scope>
</reference>
<organism evidence="1 2">
    <name type="scientific">Protopolystoma xenopodis</name>
    <dbReference type="NCBI Taxonomy" id="117903"/>
    <lineage>
        <taxon>Eukaryota</taxon>
        <taxon>Metazoa</taxon>
        <taxon>Spiralia</taxon>
        <taxon>Lophotrochozoa</taxon>
        <taxon>Platyhelminthes</taxon>
        <taxon>Monogenea</taxon>
        <taxon>Polyopisthocotylea</taxon>
        <taxon>Polystomatidea</taxon>
        <taxon>Polystomatidae</taxon>
        <taxon>Protopolystoma</taxon>
    </lineage>
</organism>
<dbReference type="Proteomes" id="UP000784294">
    <property type="component" value="Unassembled WGS sequence"/>
</dbReference>
<sequence>MAIDVHRNSLRSSWTGSLSSCNSVSLRRLALSHLQQAERQSSTSYSYEALAVCRHLQTRLAVDLADLRKRNQQHSQFISRPDLPTLDHIDSLPLSVDSNLVILLRQLCSKRHNVQNRGVHVFGDSDALAFASSQRLSDWSNNARPDPSVRFEATVKALCLHSTDRRFVYRAFIDAFQAQLSVRLTTELSRATTQDDPDSAASDTKSLPSIQFSAVTNPSGLAGIHVRKQRKLNAN</sequence>
<proteinExistence type="predicted"/>
<keyword evidence="2" id="KW-1185">Reference proteome</keyword>
<name>A0A448X1K5_9PLAT</name>
<protein>
    <submittedName>
        <fullName evidence="1">Uncharacterized protein</fullName>
    </submittedName>
</protein>